<evidence type="ECO:0000313" key="6">
    <source>
        <dbReference type="Proteomes" id="UP000287033"/>
    </source>
</evidence>
<dbReference type="SUPFAM" id="SSF48403">
    <property type="entry name" value="Ankyrin repeat"/>
    <property type="match status" value="1"/>
</dbReference>
<dbReference type="Proteomes" id="UP000287033">
    <property type="component" value="Unassembled WGS sequence"/>
</dbReference>
<dbReference type="PROSITE" id="PS50297">
    <property type="entry name" value="ANK_REP_REGION"/>
    <property type="match status" value="1"/>
</dbReference>
<dbReference type="STRING" id="137246.A0A401SU90"/>
<dbReference type="OrthoDB" id="5406014at2759"/>
<evidence type="ECO:0000313" key="5">
    <source>
        <dbReference type="EMBL" id="GCC33974.1"/>
    </source>
</evidence>
<dbReference type="GO" id="GO:0008285">
    <property type="term" value="P:negative regulation of cell population proliferation"/>
    <property type="evidence" value="ECO:0007669"/>
    <property type="project" value="TreeGrafter"/>
</dbReference>
<dbReference type="OMA" id="LSHACEG"/>
<protein>
    <submittedName>
        <fullName evidence="5">Uncharacterized protein</fullName>
    </submittedName>
</protein>
<dbReference type="EMBL" id="BEZZ01000558">
    <property type="protein sequence ID" value="GCC33974.1"/>
    <property type="molecule type" value="Genomic_DNA"/>
</dbReference>
<dbReference type="PANTHER" id="PTHR24201">
    <property type="entry name" value="ANK_REP_REGION DOMAIN-CONTAINING PROTEIN"/>
    <property type="match status" value="1"/>
</dbReference>
<dbReference type="InterPro" id="IPR002110">
    <property type="entry name" value="Ankyrin_rpt"/>
</dbReference>
<feature type="compositionally biased region" description="Polar residues" evidence="4">
    <location>
        <begin position="451"/>
        <end position="463"/>
    </location>
</feature>
<keyword evidence="6" id="KW-1185">Reference proteome</keyword>
<dbReference type="InterPro" id="IPR036770">
    <property type="entry name" value="Ankyrin_rpt-contain_sf"/>
</dbReference>
<evidence type="ECO:0000256" key="3">
    <source>
        <dbReference type="PROSITE-ProRule" id="PRU00023"/>
    </source>
</evidence>
<feature type="region of interest" description="Disordered" evidence="4">
    <location>
        <begin position="377"/>
        <end position="409"/>
    </location>
</feature>
<dbReference type="PANTHER" id="PTHR24201:SF8">
    <property type="entry name" value="CYCLIN-DEPENDENT KINASE 4 INHIBITOR B"/>
    <property type="match status" value="1"/>
</dbReference>
<dbReference type="Pfam" id="PF12796">
    <property type="entry name" value="Ank_2"/>
    <property type="match status" value="1"/>
</dbReference>
<dbReference type="PROSITE" id="PS50088">
    <property type="entry name" value="ANK_REPEAT"/>
    <property type="match status" value="2"/>
</dbReference>
<dbReference type="GO" id="GO:0005634">
    <property type="term" value="C:nucleus"/>
    <property type="evidence" value="ECO:0007669"/>
    <property type="project" value="TreeGrafter"/>
</dbReference>
<feature type="repeat" description="ANK" evidence="3">
    <location>
        <begin position="48"/>
        <end position="84"/>
    </location>
</feature>
<feature type="region of interest" description="Disordered" evidence="4">
    <location>
        <begin position="179"/>
        <end position="215"/>
    </location>
</feature>
<evidence type="ECO:0000256" key="4">
    <source>
        <dbReference type="SAM" id="MobiDB-lite"/>
    </source>
</evidence>
<reference evidence="5 6" key="1">
    <citation type="journal article" date="2018" name="Nat. Ecol. Evol.">
        <title>Shark genomes provide insights into elasmobranch evolution and the origin of vertebrates.</title>
        <authorList>
            <person name="Hara Y"/>
            <person name="Yamaguchi K"/>
            <person name="Onimaru K"/>
            <person name="Kadota M"/>
            <person name="Koyanagi M"/>
            <person name="Keeley SD"/>
            <person name="Tatsumi K"/>
            <person name="Tanaka K"/>
            <person name="Motone F"/>
            <person name="Kageyama Y"/>
            <person name="Nozu R"/>
            <person name="Adachi N"/>
            <person name="Nishimura O"/>
            <person name="Nakagawa R"/>
            <person name="Tanegashima C"/>
            <person name="Kiyatake I"/>
            <person name="Matsumoto R"/>
            <person name="Murakumo K"/>
            <person name="Nishida K"/>
            <person name="Terakita A"/>
            <person name="Kuratani S"/>
            <person name="Sato K"/>
            <person name="Hyodo S Kuraku.S."/>
        </authorList>
    </citation>
    <scope>NUCLEOTIDE SEQUENCE [LARGE SCALE GENOMIC DNA]</scope>
</reference>
<dbReference type="InterPro" id="IPR050776">
    <property type="entry name" value="Ank_Repeat/CDKN_Inhibitor"/>
</dbReference>
<proteinExistence type="predicted"/>
<name>A0A401SU90_CHIPU</name>
<dbReference type="SMART" id="SM00248">
    <property type="entry name" value="ANK"/>
    <property type="match status" value="4"/>
</dbReference>
<feature type="repeat" description="ANK" evidence="3">
    <location>
        <begin position="85"/>
        <end position="117"/>
    </location>
</feature>
<evidence type="ECO:0000256" key="2">
    <source>
        <dbReference type="ARBA" id="ARBA00023043"/>
    </source>
</evidence>
<sequence>MSKVAERGRQEQLGTETLVCAMQQGQRRLARFVLEALDGRIVNRKLEQGRTPLILAALLPEVKQSVRFVKLLLARKAAVNCQDAQGRTSLSYACQSGNIEVVKLLVQSNADPEIADNWGNSALIYGAFAGHSLVVDFLVRSFKRLGLDVTRTNLAGNSAISIALDLGHHDCVRILTSQARKQSAGSEGTAGPLEDITFKRSPHGQNQPSTEEGGRVRGWELPRVAGARAQQGHNLPRGKWRDQKHPPQVVGPLESLPGCARNAPPSPDPCPRSIGLPSVADRAHGAHCSFVQLIETPATGDPGRAGRARQLLLPCIGVGGQINAGCDRSPESPRFWVNENCSPHSVSHRRGQGAGPSCCKGIKEGHLGDCCRHLEGLEPPDGDAEDQPLSRKQDSDTPLPGSQVLPPHQIWGQSKAPRCLCSPSHRDVPAVGKQGVTVPFSPQGDGKHVENATSSSSNLQSEHPVTVGRGMGPMQRNIGSEMAVTSPNLAPPCPDTHTVPVPTFPRGLESMLSEICVPGGEVLGQVVCLSDCELEEQPFFDTHGQRRFLFPHHPCRPRARPRIPLCHPSTASCKSSTSCRLRGLFRRFTAPQLKAGTEDREALGGCTLGAGKTLCCSETFPQHLSRSRGKPAAA</sequence>
<dbReference type="Gene3D" id="1.25.40.20">
    <property type="entry name" value="Ankyrin repeat-containing domain"/>
    <property type="match status" value="1"/>
</dbReference>
<accession>A0A401SU90</accession>
<feature type="region of interest" description="Disordered" evidence="4">
    <location>
        <begin position="430"/>
        <end position="465"/>
    </location>
</feature>
<dbReference type="GO" id="GO:0019901">
    <property type="term" value="F:protein kinase binding"/>
    <property type="evidence" value="ECO:0007669"/>
    <property type="project" value="TreeGrafter"/>
</dbReference>
<dbReference type="GO" id="GO:0004861">
    <property type="term" value="F:cyclin-dependent protein serine/threonine kinase inhibitor activity"/>
    <property type="evidence" value="ECO:0007669"/>
    <property type="project" value="TreeGrafter"/>
</dbReference>
<organism evidence="5 6">
    <name type="scientific">Chiloscyllium punctatum</name>
    <name type="common">Brownbanded bambooshark</name>
    <name type="synonym">Hemiscyllium punctatum</name>
    <dbReference type="NCBI Taxonomy" id="137246"/>
    <lineage>
        <taxon>Eukaryota</taxon>
        <taxon>Metazoa</taxon>
        <taxon>Chordata</taxon>
        <taxon>Craniata</taxon>
        <taxon>Vertebrata</taxon>
        <taxon>Chondrichthyes</taxon>
        <taxon>Elasmobranchii</taxon>
        <taxon>Galeomorphii</taxon>
        <taxon>Galeoidea</taxon>
        <taxon>Orectolobiformes</taxon>
        <taxon>Hemiscylliidae</taxon>
        <taxon>Chiloscyllium</taxon>
    </lineage>
</organism>
<dbReference type="AlphaFoldDB" id="A0A401SU90"/>
<dbReference type="GO" id="GO:2000045">
    <property type="term" value="P:regulation of G1/S transition of mitotic cell cycle"/>
    <property type="evidence" value="ECO:0007669"/>
    <property type="project" value="TreeGrafter"/>
</dbReference>
<dbReference type="GO" id="GO:0005737">
    <property type="term" value="C:cytoplasm"/>
    <property type="evidence" value="ECO:0007669"/>
    <property type="project" value="TreeGrafter"/>
</dbReference>
<keyword evidence="1" id="KW-0677">Repeat</keyword>
<evidence type="ECO:0000256" key="1">
    <source>
        <dbReference type="ARBA" id="ARBA00022737"/>
    </source>
</evidence>
<gene>
    <name evidence="5" type="ORF">chiPu_0012447</name>
</gene>
<comment type="caution">
    <text evidence="5">The sequence shown here is derived from an EMBL/GenBank/DDBJ whole genome shotgun (WGS) entry which is preliminary data.</text>
</comment>
<keyword evidence="2 3" id="KW-0040">ANK repeat</keyword>